<dbReference type="Proteomes" id="UP000053105">
    <property type="component" value="Unassembled WGS sequence"/>
</dbReference>
<dbReference type="EMBL" id="KQ435719">
    <property type="protein sequence ID" value="KOX78888.1"/>
    <property type="molecule type" value="Genomic_DNA"/>
</dbReference>
<evidence type="ECO:0000256" key="1">
    <source>
        <dbReference type="SAM" id="MobiDB-lite"/>
    </source>
</evidence>
<organism evidence="2 3">
    <name type="scientific">Melipona quadrifasciata</name>
    <dbReference type="NCBI Taxonomy" id="166423"/>
    <lineage>
        <taxon>Eukaryota</taxon>
        <taxon>Metazoa</taxon>
        <taxon>Ecdysozoa</taxon>
        <taxon>Arthropoda</taxon>
        <taxon>Hexapoda</taxon>
        <taxon>Insecta</taxon>
        <taxon>Pterygota</taxon>
        <taxon>Neoptera</taxon>
        <taxon>Endopterygota</taxon>
        <taxon>Hymenoptera</taxon>
        <taxon>Apocrita</taxon>
        <taxon>Aculeata</taxon>
        <taxon>Apoidea</taxon>
        <taxon>Anthophila</taxon>
        <taxon>Apidae</taxon>
        <taxon>Melipona</taxon>
    </lineage>
</organism>
<feature type="region of interest" description="Disordered" evidence="1">
    <location>
        <begin position="1"/>
        <end position="56"/>
    </location>
</feature>
<evidence type="ECO:0000313" key="2">
    <source>
        <dbReference type="EMBL" id="KOX78888.1"/>
    </source>
</evidence>
<gene>
    <name evidence="2" type="ORF">WN51_08647</name>
</gene>
<reference evidence="2 3" key="1">
    <citation type="submission" date="2015-07" db="EMBL/GenBank/DDBJ databases">
        <title>The genome of Melipona quadrifasciata.</title>
        <authorList>
            <person name="Pan H."/>
            <person name="Kapheim K."/>
        </authorList>
    </citation>
    <scope>NUCLEOTIDE SEQUENCE [LARGE SCALE GENOMIC DNA]</scope>
    <source>
        <strain evidence="2">0111107301</strain>
        <tissue evidence="2">Whole body</tissue>
    </source>
</reference>
<accession>A0A0N0BJB7</accession>
<feature type="compositionally biased region" description="Basic and acidic residues" evidence="1">
    <location>
        <begin position="18"/>
        <end position="28"/>
    </location>
</feature>
<sequence>MVYSGLGELGASWPGRAGENEREREGSKRQGQQDGRDRNRVRDLRAKEADEEADAL</sequence>
<evidence type="ECO:0000313" key="3">
    <source>
        <dbReference type="Proteomes" id="UP000053105"/>
    </source>
</evidence>
<name>A0A0N0BJB7_9HYME</name>
<feature type="compositionally biased region" description="Basic and acidic residues" evidence="1">
    <location>
        <begin position="34"/>
        <end position="48"/>
    </location>
</feature>
<protein>
    <submittedName>
        <fullName evidence="2">Uncharacterized protein</fullName>
    </submittedName>
</protein>
<proteinExistence type="predicted"/>
<keyword evidence="3" id="KW-1185">Reference proteome</keyword>
<dbReference type="AlphaFoldDB" id="A0A0N0BJB7"/>